<dbReference type="Gene3D" id="2.60.40.10">
    <property type="entry name" value="Immunoglobulins"/>
    <property type="match status" value="1"/>
</dbReference>
<dbReference type="PANTHER" id="PTHR43651:SF11">
    <property type="entry name" value="MALTO-OLIGOSYLTREHALOSE TREHALOHYDROLASE"/>
    <property type="match status" value="1"/>
</dbReference>
<evidence type="ECO:0000256" key="8">
    <source>
        <dbReference type="ARBA" id="ARBA00023277"/>
    </source>
</evidence>
<evidence type="ECO:0000256" key="11">
    <source>
        <dbReference type="ARBA" id="ARBA00033284"/>
    </source>
</evidence>
<dbReference type="NCBIfam" id="TIGR02402">
    <property type="entry name" value="trehalose_TreZ"/>
    <property type="match status" value="1"/>
</dbReference>
<dbReference type="PANTHER" id="PTHR43651">
    <property type="entry name" value="1,4-ALPHA-GLUCAN-BRANCHING ENZYME"/>
    <property type="match status" value="1"/>
</dbReference>
<evidence type="ECO:0000256" key="13">
    <source>
        <dbReference type="NCBIfam" id="TIGR02402"/>
    </source>
</evidence>
<evidence type="ECO:0000256" key="6">
    <source>
        <dbReference type="ARBA" id="ARBA00022490"/>
    </source>
</evidence>
<accession>A0ABX1F546</accession>
<dbReference type="PIRSF" id="PIRSF006337">
    <property type="entry name" value="Trehalose_TreZ"/>
    <property type="match status" value="1"/>
</dbReference>
<keyword evidence="8" id="KW-0119">Carbohydrate metabolism</keyword>
<dbReference type="Pfam" id="PF00128">
    <property type="entry name" value="Alpha-amylase"/>
    <property type="match status" value="1"/>
</dbReference>
<evidence type="ECO:0000256" key="12">
    <source>
        <dbReference type="ARBA" id="ARBA00034013"/>
    </source>
</evidence>
<dbReference type="InterPro" id="IPR017853">
    <property type="entry name" value="GH"/>
</dbReference>
<evidence type="ECO:0000256" key="4">
    <source>
        <dbReference type="ARBA" id="ARBA00012268"/>
    </source>
</evidence>
<keyword evidence="17" id="KW-1185">Reference proteome</keyword>
<evidence type="ECO:0000256" key="7">
    <source>
        <dbReference type="ARBA" id="ARBA00022801"/>
    </source>
</evidence>
<evidence type="ECO:0000313" key="17">
    <source>
        <dbReference type="Proteomes" id="UP000765160"/>
    </source>
</evidence>
<dbReference type="InterPro" id="IPR006047">
    <property type="entry name" value="GH13_cat_dom"/>
</dbReference>
<keyword evidence="6" id="KW-0963">Cytoplasm</keyword>
<comment type="similarity">
    <text evidence="3 14">Belongs to the glycosyl hydrolase 13 family.</text>
</comment>
<dbReference type="EMBL" id="JAAVTX010000006">
    <property type="protein sequence ID" value="NKE47410.1"/>
    <property type="molecule type" value="Genomic_DNA"/>
</dbReference>
<dbReference type="Gene3D" id="3.20.20.80">
    <property type="entry name" value="Glycosidases"/>
    <property type="match status" value="1"/>
</dbReference>
<dbReference type="SMART" id="SM00642">
    <property type="entry name" value="Aamy"/>
    <property type="match status" value="1"/>
</dbReference>
<evidence type="ECO:0000313" key="16">
    <source>
        <dbReference type="EMBL" id="NKE47410.1"/>
    </source>
</evidence>
<evidence type="ECO:0000259" key="15">
    <source>
        <dbReference type="SMART" id="SM00642"/>
    </source>
</evidence>
<evidence type="ECO:0000256" key="5">
    <source>
        <dbReference type="ARBA" id="ARBA00015938"/>
    </source>
</evidence>
<organism evidence="16 17">
    <name type="scientific">Falsiroseomonas frigidaquae</name>
    <dbReference type="NCBI Taxonomy" id="487318"/>
    <lineage>
        <taxon>Bacteria</taxon>
        <taxon>Pseudomonadati</taxon>
        <taxon>Pseudomonadota</taxon>
        <taxon>Alphaproteobacteria</taxon>
        <taxon>Acetobacterales</taxon>
        <taxon>Roseomonadaceae</taxon>
        <taxon>Falsiroseomonas</taxon>
    </lineage>
</organism>
<dbReference type="Gene3D" id="1.10.10.760">
    <property type="entry name" value="E-set domains of sugar-utilizing enzymes"/>
    <property type="match status" value="1"/>
</dbReference>
<feature type="domain" description="Glycosyl hydrolase family 13 catalytic" evidence="15">
    <location>
        <begin position="88"/>
        <end position="467"/>
    </location>
</feature>
<dbReference type="SUPFAM" id="SSF51445">
    <property type="entry name" value="(Trans)glycosidases"/>
    <property type="match status" value="1"/>
</dbReference>
<evidence type="ECO:0000256" key="3">
    <source>
        <dbReference type="ARBA" id="ARBA00008061"/>
    </source>
</evidence>
<keyword evidence="9 14" id="KW-0326">Glycosidase</keyword>
<evidence type="ECO:0000256" key="14">
    <source>
        <dbReference type="PIRNR" id="PIRNR006337"/>
    </source>
</evidence>
<evidence type="ECO:0000256" key="2">
    <source>
        <dbReference type="ARBA" id="ARBA00005199"/>
    </source>
</evidence>
<evidence type="ECO:0000256" key="9">
    <source>
        <dbReference type="ARBA" id="ARBA00023295"/>
    </source>
</evidence>
<dbReference type="EC" id="3.2.1.141" evidence="4 13"/>
<sequence length="584" mass="63642">MPFGATLLSGGGVRFGLWAPSHDSIGLELDGATPRPMLAEPGGWHALEVPEAAAGTRYRFVLPDGLRVPDPASRHQPEDVHGPSEVVDPAAHRWTDGGWRGRPWAEAVVYELHIGAFTPQGSFRAAIERLPHLASLGVTAIQIMPVADFPGGRNWGYDGVLPFAPDASYGRPEDLKALVQAAHGHGLMVLLDVVYNHFGPEGAYLHAIAPQAFTDRHKTPWGAALNFDGADAGPVRDFFIHNALYWIEEFHLDGLRLDAVHAIIDDSPRHLLDELAERVRAAVPDRPVHLVLENEENQASRLTPAHYTAQWNDDVHHVLHVAATGERSGYYADYQGNTELLGRALAEGFAFQGEMMPYRGHPRGEPSAGLPPAAFIAFLQNHDQIGNRAFGDRLSHIAPAAAVRAVGAVALLLPQVPMLFMGEEWAAAQPFPFFCDFGPDLADAVREGRRAEFARFPEFADPATRERIPDPLAEATFASAKLGWEDMAKPEHAEALAWHRAILAVRHAEIIPHLPGIRQGGTWRVLAPGAVDIAWALPDGGTLRLRTNLSDTPLASTTETGRVIWREGEGLGPWSTCWSIEESA</sequence>
<comment type="pathway">
    <text evidence="2 14">Glycan biosynthesis; trehalose biosynthesis.</text>
</comment>
<name>A0ABX1F546_9PROT</name>
<dbReference type="Pfam" id="PF11941">
    <property type="entry name" value="DUF3459"/>
    <property type="match status" value="1"/>
</dbReference>
<keyword evidence="7 14" id="KW-0378">Hydrolase</keyword>
<dbReference type="InterPro" id="IPR013783">
    <property type="entry name" value="Ig-like_fold"/>
</dbReference>
<dbReference type="InterPro" id="IPR012768">
    <property type="entry name" value="Trehalose_TreZ"/>
</dbReference>
<dbReference type="InterPro" id="IPR022567">
    <property type="entry name" value="DUF3459"/>
</dbReference>
<dbReference type="Proteomes" id="UP000765160">
    <property type="component" value="Unassembled WGS sequence"/>
</dbReference>
<dbReference type="SUPFAM" id="SSF81296">
    <property type="entry name" value="E set domains"/>
    <property type="match status" value="1"/>
</dbReference>
<dbReference type="InterPro" id="IPR044901">
    <property type="entry name" value="Trehalose_TreZ_E-set_sf"/>
</dbReference>
<gene>
    <name evidence="16" type="primary">treZ</name>
    <name evidence="16" type="ORF">HB662_21715</name>
</gene>
<protein>
    <recommendedName>
        <fullName evidence="5 13">Malto-oligosyltrehalose trehalohydrolase</fullName>
        <shortName evidence="14">MTHase</shortName>
        <ecNumber evidence="4 13">3.2.1.141</ecNumber>
    </recommendedName>
    <alternativeName>
        <fullName evidence="11 14">4-alpha-D-((1-&gt;4)-alpha-D-glucano)trehalose trehalohydrolase</fullName>
    </alternativeName>
    <alternativeName>
        <fullName evidence="10 14">Maltooligosyl trehalose trehalohydrolase</fullName>
    </alternativeName>
</protein>
<dbReference type="CDD" id="cd02853">
    <property type="entry name" value="E_set_MTHase_like_N"/>
    <property type="match status" value="1"/>
</dbReference>
<comment type="catalytic activity">
    <reaction evidence="12 14">
        <text>hydrolysis of (1-&gt;4)-alpha-D-glucosidic linkage in 4-alpha-D-[(1-&gt;4)-alpha-D-glucanosyl]n trehalose to yield trehalose and (1-&gt;4)-alpha-D-glucan.</text>
        <dbReference type="EC" id="3.2.1.141"/>
    </reaction>
</comment>
<comment type="subcellular location">
    <subcellularLocation>
        <location evidence="1">Cytoplasm</location>
    </subcellularLocation>
</comment>
<reference evidence="16 17" key="1">
    <citation type="submission" date="2020-03" db="EMBL/GenBank/DDBJ databases">
        <title>Roseomonas selenitidurans sp. nov. isolated from soil.</title>
        <authorList>
            <person name="Liu H."/>
        </authorList>
    </citation>
    <scope>NUCLEOTIDE SEQUENCE [LARGE SCALE GENOMIC DNA]</scope>
    <source>
        <strain evidence="16 17">JCM 15073</strain>
    </source>
</reference>
<proteinExistence type="inferred from homology"/>
<evidence type="ECO:0000256" key="10">
    <source>
        <dbReference type="ARBA" id="ARBA00032057"/>
    </source>
</evidence>
<dbReference type="CDD" id="cd11325">
    <property type="entry name" value="AmyAc_GTHase"/>
    <property type="match status" value="1"/>
</dbReference>
<evidence type="ECO:0000256" key="1">
    <source>
        <dbReference type="ARBA" id="ARBA00004496"/>
    </source>
</evidence>
<comment type="caution">
    <text evidence="16">The sequence shown here is derived from an EMBL/GenBank/DDBJ whole genome shotgun (WGS) entry which is preliminary data.</text>
</comment>
<dbReference type="InterPro" id="IPR014756">
    <property type="entry name" value="Ig_E-set"/>
</dbReference>